<accession>A0A0A2A1H9</accession>
<keyword evidence="1" id="KW-0472">Membrane</keyword>
<dbReference type="AlphaFoldDB" id="A0A0A2A1H9"/>
<evidence type="ECO:0000256" key="1">
    <source>
        <dbReference type="SAM" id="Phobius"/>
    </source>
</evidence>
<name>A0A0A2A1H9_PROMR</name>
<comment type="caution">
    <text evidence="2">The sequence shown here is derived from an EMBL/GenBank/DDBJ whole genome shotgun (WGS) entry which is preliminary data.</text>
</comment>
<protein>
    <submittedName>
        <fullName evidence="2">Uncharacterized protein</fullName>
    </submittedName>
</protein>
<sequence>MIEKTLIIMKSILADKRTKAILGIGLIAIGIGAISKKFIRYPTGGCMKGTQELTLNKEIKNKIFI</sequence>
<keyword evidence="1" id="KW-0812">Transmembrane</keyword>
<dbReference type="RefSeq" id="WP_206537478.1">
    <property type="nucleotide sequence ID" value="NZ_CP138977.1"/>
</dbReference>
<evidence type="ECO:0000313" key="2">
    <source>
        <dbReference type="EMBL" id="KGF95732.1"/>
    </source>
</evidence>
<keyword evidence="1" id="KW-1133">Transmembrane helix</keyword>
<dbReference type="EMBL" id="JNAL01000013">
    <property type="protein sequence ID" value="KGF95732.1"/>
    <property type="molecule type" value="Genomic_DNA"/>
</dbReference>
<feature type="transmembrane region" description="Helical" evidence="1">
    <location>
        <begin position="20"/>
        <end position="39"/>
    </location>
</feature>
<reference evidence="3" key="1">
    <citation type="journal article" date="2014" name="Sci. Data">
        <title>Genomes of diverse isolates of the marine cyanobacterium Prochlorococcus.</title>
        <authorList>
            <person name="Biller S."/>
            <person name="Berube P."/>
            <person name="Thompson J."/>
            <person name="Kelly L."/>
            <person name="Roggensack S."/>
            <person name="Awad L."/>
            <person name="Roache-Johnson K."/>
            <person name="Ding H."/>
            <person name="Giovannoni S.J."/>
            <person name="Moore L.R."/>
            <person name="Chisholm S.W."/>
        </authorList>
    </citation>
    <scope>NUCLEOTIDE SEQUENCE [LARGE SCALE GENOMIC DNA]</scope>
    <source>
        <strain evidence="3">MIT 9201</strain>
    </source>
</reference>
<gene>
    <name evidence="2" type="ORF">EU95_1209</name>
</gene>
<dbReference type="Proteomes" id="UP000030355">
    <property type="component" value="Unassembled WGS sequence"/>
</dbReference>
<evidence type="ECO:0000313" key="3">
    <source>
        <dbReference type="Proteomes" id="UP000030355"/>
    </source>
</evidence>
<proteinExistence type="predicted"/>
<organism evidence="2 3">
    <name type="scientific">Prochlorococcus marinus str. MIT 9201</name>
    <dbReference type="NCBI Taxonomy" id="93057"/>
    <lineage>
        <taxon>Bacteria</taxon>
        <taxon>Bacillati</taxon>
        <taxon>Cyanobacteriota</taxon>
        <taxon>Cyanophyceae</taxon>
        <taxon>Synechococcales</taxon>
        <taxon>Prochlorococcaceae</taxon>
        <taxon>Prochlorococcus</taxon>
    </lineage>
</organism>